<dbReference type="CDD" id="cd07505">
    <property type="entry name" value="HAD_BPGM-like"/>
    <property type="match status" value="1"/>
</dbReference>
<dbReference type="Gene3D" id="1.10.150.240">
    <property type="entry name" value="Putative phosphatase, domain 2"/>
    <property type="match status" value="1"/>
</dbReference>
<dbReference type="KEGG" id="cfem:HCR03_11800"/>
<proteinExistence type="predicted"/>
<accession>A0A7G8T742</accession>
<dbReference type="InterPro" id="IPR036412">
    <property type="entry name" value="HAD-like_sf"/>
</dbReference>
<dbReference type="AlphaFoldDB" id="A0A7G8T742"/>
<dbReference type="Proteomes" id="UP000515909">
    <property type="component" value="Chromosome"/>
</dbReference>
<dbReference type="EMBL" id="CP060286">
    <property type="protein sequence ID" value="QNK39433.1"/>
    <property type="molecule type" value="Genomic_DNA"/>
</dbReference>
<dbReference type="SFLD" id="SFLDG01129">
    <property type="entry name" value="C1.5:_HAD__Beta-PGM__Phosphata"/>
    <property type="match status" value="1"/>
</dbReference>
<name>A0A7G8T742_9FIRM</name>
<dbReference type="GO" id="GO:0016791">
    <property type="term" value="F:phosphatase activity"/>
    <property type="evidence" value="ECO:0007669"/>
    <property type="project" value="TreeGrafter"/>
</dbReference>
<dbReference type="RefSeq" id="WP_187034350.1">
    <property type="nucleotide sequence ID" value="NZ_CP060286.1"/>
</dbReference>
<evidence type="ECO:0000313" key="1">
    <source>
        <dbReference type="EMBL" id="QNK39433.1"/>
    </source>
</evidence>
<dbReference type="InterPro" id="IPR023214">
    <property type="entry name" value="HAD_sf"/>
</dbReference>
<gene>
    <name evidence="1" type="ORF">HCR03_11800</name>
</gene>
<dbReference type="NCBIfam" id="TIGR01509">
    <property type="entry name" value="HAD-SF-IA-v3"/>
    <property type="match status" value="1"/>
</dbReference>
<dbReference type="InterPro" id="IPR023198">
    <property type="entry name" value="PGP-like_dom2"/>
</dbReference>
<dbReference type="Gene3D" id="3.40.50.1000">
    <property type="entry name" value="HAD superfamily/HAD-like"/>
    <property type="match status" value="1"/>
</dbReference>
<dbReference type="PANTHER" id="PTHR18901:SF38">
    <property type="entry name" value="PSEUDOURIDINE-5'-PHOSPHATASE"/>
    <property type="match status" value="1"/>
</dbReference>
<dbReference type="InterPro" id="IPR006439">
    <property type="entry name" value="HAD-SF_hydro_IA"/>
</dbReference>
<dbReference type="SUPFAM" id="SSF56784">
    <property type="entry name" value="HAD-like"/>
    <property type="match status" value="1"/>
</dbReference>
<dbReference type="SFLD" id="SFLDS00003">
    <property type="entry name" value="Haloacid_Dehalogenase"/>
    <property type="match status" value="1"/>
</dbReference>
<reference evidence="1 2" key="1">
    <citation type="submission" date="2020-08" db="EMBL/GenBank/DDBJ databases">
        <title>The isolate Caproiciproducens sp. 7D4C2 produces n-caproate at mildly acidic conditions from hexoses: genome and rBOX comparison with related strains and chain-elongating bacteria.</title>
        <authorList>
            <person name="Esquivel-Elizondo S."/>
            <person name="Bagci C."/>
            <person name="Temovska M."/>
            <person name="Jeon B.S."/>
            <person name="Bessarab I."/>
            <person name="Williams R.B.H."/>
            <person name="Huson D.H."/>
            <person name="Angenent L.T."/>
        </authorList>
    </citation>
    <scope>NUCLEOTIDE SEQUENCE [LARGE SCALE GENOMIC DNA]</scope>
    <source>
        <strain evidence="1 2">7D4C2</strain>
    </source>
</reference>
<protein>
    <submittedName>
        <fullName evidence="1">HAD family phosphatase</fullName>
    </submittedName>
</protein>
<sequence length="222" mass="24384">MEKHTAAVFDLDGTLLDSLTVWSRVDRDFLRCRGLEIPPDYTETVSAMSFTEAARYTIGRFALPEAPEELIREWNGMVAREYAHHIALKPGARECLRFLGERGVRLGVATALPEELYGPALKHNGIHALFGAFASVTETARGKGFPDVYLLCAERLGVTPGSCAVFEDVLPGLIGAKAAGMAAVGVYDENSNLCEKDALSVGDGYVRSLMELVEEKFYRKFF</sequence>
<dbReference type="Pfam" id="PF00702">
    <property type="entry name" value="Hydrolase"/>
    <property type="match status" value="1"/>
</dbReference>
<evidence type="ECO:0000313" key="2">
    <source>
        <dbReference type="Proteomes" id="UP000515909"/>
    </source>
</evidence>
<dbReference type="PANTHER" id="PTHR18901">
    <property type="entry name" value="2-DEOXYGLUCOSE-6-PHOSPHATE PHOSPHATASE 2"/>
    <property type="match status" value="1"/>
</dbReference>
<organism evidence="1 2">
    <name type="scientific">Caproicibacter fermentans</name>
    <dbReference type="NCBI Taxonomy" id="2576756"/>
    <lineage>
        <taxon>Bacteria</taxon>
        <taxon>Bacillati</taxon>
        <taxon>Bacillota</taxon>
        <taxon>Clostridia</taxon>
        <taxon>Eubacteriales</taxon>
        <taxon>Acutalibacteraceae</taxon>
        <taxon>Caproicibacter</taxon>
    </lineage>
</organism>